<feature type="domain" description="Glycosyltransferase subfamily 4-like N-terminal" evidence="2">
    <location>
        <begin position="31"/>
        <end position="187"/>
    </location>
</feature>
<dbReference type="Gene3D" id="3.40.50.2000">
    <property type="entry name" value="Glycogen Phosphorylase B"/>
    <property type="match status" value="2"/>
</dbReference>
<protein>
    <submittedName>
        <fullName evidence="3">Glycosyltransferase family 1 protein</fullName>
    </submittedName>
</protein>
<dbReference type="CDD" id="cd03801">
    <property type="entry name" value="GT4_PimA-like"/>
    <property type="match status" value="1"/>
</dbReference>
<evidence type="ECO:0000259" key="2">
    <source>
        <dbReference type="Pfam" id="PF13439"/>
    </source>
</evidence>
<dbReference type="PANTHER" id="PTHR45947">
    <property type="entry name" value="SULFOQUINOVOSYL TRANSFERASE SQD2"/>
    <property type="match status" value="1"/>
</dbReference>
<dbReference type="PANTHER" id="PTHR45947:SF3">
    <property type="entry name" value="SULFOQUINOVOSYL TRANSFERASE SQD2"/>
    <property type="match status" value="1"/>
</dbReference>
<dbReference type="AlphaFoldDB" id="A0A7C4EST4"/>
<gene>
    <name evidence="3" type="ORF">ENV54_02705</name>
</gene>
<dbReference type="GO" id="GO:0016757">
    <property type="term" value="F:glycosyltransferase activity"/>
    <property type="evidence" value="ECO:0007669"/>
    <property type="project" value="InterPro"/>
</dbReference>
<dbReference type="Pfam" id="PF13439">
    <property type="entry name" value="Glyco_transf_4"/>
    <property type="match status" value="1"/>
</dbReference>
<evidence type="ECO:0000259" key="1">
    <source>
        <dbReference type="Pfam" id="PF00534"/>
    </source>
</evidence>
<dbReference type="SUPFAM" id="SSF53756">
    <property type="entry name" value="UDP-Glycosyltransferase/glycogen phosphorylase"/>
    <property type="match status" value="1"/>
</dbReference>
<accession>A0A7C4EST4</accession>
<dbReference type="Pfam" id="PF00534">
    <property type="entry name" value="Glycos_transf_1"/>
    <property type="match status" value="1"/>
</dbReference>
<dbReference type="InterPro" id="IPR050194">
    <property type="entry name" value="Glycosyltransferase_grp1"/>
</dbReference>
<dbReference type="InterPro" id="IPR028098">
    <property type="entry name" value="Glyco_trans_4-like_N"/>
</dbReference>
<dbReference type="EMBL" id="DTGT01000087">
    <property type="protein sequence ID" value="HGH60192.1"/>
    <property type="molecule type" value="Genomic_DNA"/>
</dbReference>
<name>A0A7C4EST4_9BACT</name>
<proteinExistence type="predicted"/>
<keyword evidence="3" id="KW-0808">Transferase</keyword>
<comment type="caution">
    <text evidence="3">The sequence shown here is derived from an EMBL/GenBank/DDBJ whole genome shotgun (WGS) entry which is preliminary data.</text>
</comment>
<dbReference type="InterPro" id="IPR001296">
    <property type="entry name" value="Glyco_trans_1"/>
</dbReference>
<sequence length="384" mass="43280">MNFHLVLFFTRGVSLRTWAFTGMLDREIAIYQRLIQQGAEVSFVTYGDRSDLDYAERLGKIRILCNASSEPLERYEKNLLTFHGKSLSSADVIKTNQTYGAETALGVARQLGVPLVARCGYLWSANAAREHGKDSEQARTARCTEEEVFSAADAVVVTTSLMERDIASRIPGAAHKIEVIPNYVDTDLFRPMAVESPPESVLFVGRIAPEKNLDLLLEALASLPARLRIIGEGRLRPTLQSRFSHLDDRVTWEGTVAHRELPRFMNEAATFVLPSRYEGHPKALLEAMACESAVVGGDSPGIREIITHGENGLLCELKPFSLRETIRRLIKDPDLRRHLGKSARRYVLGRYSLEKIAKKELDLLCRVLKDGHRRRESRRNERQV</sequence>
<organism evidence="3">
    <name type="scientific">Desulfomonile tiedjei</name>
    <dbReference type="NCBI Taxonomy" id="2358"/>
    <lineage>
        <taxon>Bacteria</taxon>
        <taxon>Pseudomonadati</taxon>
        <taxon>Thermodesulfobacteriota</taxon>
        <taxon>Desulfomonilia</taxon>
        <taxon>Desulfomonilales</taxon>
        <taxon>Desulfomonilaceae</taxon>
        <taxon>Desulfomonile</taxon>
    </lineage>
</organism>
<reference evidence="3" key="1">
    <citation type="journal article" date="2020" name="mSystems">
        <title>Genome- and Community-Level Interaction Insights into Carbon Utilization and Element Cycling Functions of Hydrothermarchaeota in Hydrothermal Sediment.</title>
        <authorList>
            <person name="Zhou Z."/>
            <person name="Liu Y."/>
            <person name="Xu W."/>
            <person name="Pan J."/>
            <person name="Luo Z.H."/>
            <person name="Li M."/>
        </authorList>
    </citation>
    <scope>NUCLEOTIDE SEQUENCE [LARGE SCALE GENOMIC DNA]</scope>
    <source>
        <strain evidence="3">SpSt-769</strain>
    </source>
</reference>
<evidence type="ECO:0000313" key="3">
    <source>
        <dbReference type="EMBL" id="HGH60192.1"/>
    </source>
</evidence>
<feature type="domain" description="Glycosyl transferase family 1" evidence="1">
    <location>
        <begin position="196"/>
        <end position="345"/>
    </location>
</feature>